<feature type="transmembrane region" description="Helical" evidence="6">
    <location>
        <begin position="75"/>
        <end position="92"/>
    </location>
</feature>
<dbReference type="InterPro" id="IPR051598">
    <property type="entry name" value="TSUP/Inactive_protease-like"/>
</dbReference>
<comment type="subcellular location">
    <subcellularLocation>
        <location evidence="6">Cell membrane</location>
        <topology evidence="6">Multi-pass membrane protein</topology>
    </subcellularLocation>
    <subcellularLocation>
        <location evidence="1">Membrane</location>
        <topology evidence="1">Multi-pass membrane protein</topology>
    </subcellularLocation>
</comment>
<evidence type="ECO:0000256" key="1">
    <source>
        <dbReference type="ARBA" id="ARBA00004141"/>
    </source>
</evidence>
<reference evidence="7 8" key="1">
    <citation type="journal article" date="2015" name="Genome Announc.">
        <title>Expanding the biotechnology potential of lactobacilli through comparative genomics of 213 strains and associated genera.</title>
        <authorList>
            <person name="Sun Z."/>
            <person name="Harris H.M."/>
            <person name="McCann A."/>
            <person name="Guo C."/>
            <person name="Argimon S."/>
            <person name="Zhang W."/>
            <person name="Yang X."/>
            <person name="Jeffery I.B."/>
            <person name="Cooney J.C."/>
            <person name="Kagawa T.F."/>
            <person name="Liu W."/>
            <person name="Song Y."/>
            <person name="Salvetti E."/>
            <person name="Wrobel A."/>
            <person name="Rasinkangas P."/>
            <person name="Parkhill J."/>
            <person name="Rea M.C."/>
            <person name="O'Sullivan O."/>
            <person name="Ritari J."/>
            <person name="Douillard F.P."/>
            <person name="Paul Ross R."/>
            <person name="Yang R."/>
            <person name="Briner A.E."/>
            <person name="Felis G.E."/>
            <person name="de Vos W.M."/>
            <person name="Barrangou R."/>
            <person name="Klaenhammer T.R."/>
            <person name="Caufield P.W."/>
            <person name="Cui Y."/>
            <person name="Zhang H."/>
            <person name="O'Toole P.W."/>
        </authorList>
    </citation>
    <scope>NUCLEOTIDE SEQUENCE [LARGE SCALE GENOMIC DNA]</scope>
    <source>
        <strain evidence="7 8">DSM 16982</strain>
    </source>
</reference>
<proteinExistence type="inferred from homology"/>
<feature type="transmembrane region" description="Helical" evidence="6">
    <location>
        <begin position="227"/>
        <end position="244"/>
    </location>
</feature>
<feature type="transmembrane region" description="Helical" evidence="6">
    <location>
        <begin position="193"/>
        <end position="215"/>
    </location>
</feature>
<dbReference type="RefSeq" id="WP_057892020.1">
    <property type="nucleotide sequence ID" value="NZ_AZFV01000012.1"/>
</dbReference>
<protein>
    <recommendedName>
        <fullName evidence="6">Probable membrane transporter protein</fullName>
    </recommendedName>
</protein>
<comment type="caution">
    <text evidence="7">The sequence shown here is derived from an EMBL/GenBank/DDBJ whole genome shotgun (WGS) entry which is preliminary data.</text>
</comment>
<evidence type="ECO:0000256" key="6">
    <source>
        <dbReference type="RuleBase" id="RU363041"/>
    </source>
</evidence>
<dbReference type="PATRIC" id="fig|1423774.3.peg.454"/>
<evidence type="ECO:0000256" key="3">
    <source>
        <dbReference type="ARBA" id="ARBA00022692"/>
    </source>
</evidence>
<dbReference type="Proteomes" id="UP000051302">
    <property type="component" value="Unassembled WGS sequence"/>
</dbReference>
<comment type="similarity">
    <text evidence="2 6">Belongs to the 4-toluene sulfonate uptake permease (TSUP) (TC 2.A.102) family.</text>
</comment>
<organism evidence="7 8">
    <name type="scientific">Companilactobacillus nantensis DSM 16982</name>
    <dbReference type="NCBI Taxonomy" id="1423774"/>
    <lineage>
        <taxon>Bacteria</taxon>
        <taxon>Bacillati</taxon>
        <taxon>Bacillota</taxon>
        <taxon>Bacilli</taxon>
        <taxon>Lactobacillales</taxon>
        <taxon>Lactobacillaceae</taxon>
        <taxon>Companilactobacillus</taxon>
    </lineage>
</organism>
<evidence type="ECO:0000256" key="5">
    <source>
        <dbReference type="ARBA" id="ARBA00023136"/>
    </source>
</evidence>
<feature type="transmembrane region" description="Helical" evidence="6">
    <location>
        <begin position="98"/>
        <end position="116"/>
    </location>
</feature>
<dbReference type="EMBL" id="AZFV01000012">
    <property type="protein sequence ID" value="KRM17199.1"/>
    <property type="molecule type" value="Genomic_DNA"/>
</dbReference>
<evidence type="ECO:0000313" key="7">
    <source>
        <dbReference type="EMBL" id="KRM17199.1"/>
    </source>
</evidence>
<gene>
    <name evidence="7" type="ORF">FD31_GL000444</name>
</gene>
<accession>A0A0R1WHG5</accession>
<evidence type="ECO:0000313" key="8">
    <source>
        <dbReference type="Proteomes" id="UP000051302"/>
    </source>
</evidence>
<name>A0A0R1WHG5_9LACO</name>
<feature type="transmembrane region" description="Helical" evidence="6">
    <location>
        <begin position="168"/>
        <end position="186"/>
    </location>
</feature>
<keyword evidence="5 6" id="KW-0472">Membrane</keyword>
<dbReference type="GO" id="GO:0005886">
    <property type="term" value="C:plasma membrane"/>
    <property type="evidence" value="ECO:0007669"/>
    <property type="project" value="UniProtKB-SubCell"/>
</dbReference>
<feature type="transmembrane region" description="Helical" evidence="6">
    <location>
        <begin position="7"/>
        <end position="31"/>
    </location>
</feature>
<keyword evidence="8" id="KW-1185">Reference proteome</keyword>
<keyword evidence="6" id="KW-1003">Cell membrane</keyword>
<dbReference type="AlphaFoldDB" id="A0A0R1WHG5"/>
<keyword evidence="4 6" id="KW-1133">Transmembrane helix</keyword>
<dbReference type="PANTHER" id="PTHR43701">
    <property type="entry name" value="MEMBRANE TRANSPORTER PROTEIN MJ0441-RELATED"/>
    <property type="match status" value="1"/>
</dbReference>
<feature type="transmembrane region" description="Helical" evidence="6">
    <location>
        <begin position="137"/>
        <end position="162"/>
    </location>
</feature>
<sequence length="245" mass="25339">MATILLIIAGILIGTFVIALGGGGAAIYLGILSSAFHLPPAEAAATSIITALPSLIIGTVAYIRQKRVNFHLGNQMLLTALPAVIVGSLLSPHIPQLFYKWLIAIILVALGGQIFFKQHQAVNKTTENKYAAALYGIVSGLMVGIAGLSGGGPVLAGLLILGLDTFEATATSSYVLVGMSALGAVFHLTGGDVYWQAGVPLIIGAIIGALIAPVLVNHLAKSKHTAWTQYLIAILLIVMGIKSVL</sequence>
<dbReference type="PANTHER" id="PTHR43701:SF2">
    <property type="entry name" value="MEMBRANE TRANSPORTER PROTEIN YJNA-RELATED"/>
    <property type="match status" value="1"/>
</dbReference>
<dbReference type="STRING" id="1423774.FD31_GL000444"/>
<dbReference type="Pfam" id="PF01925">
    <property type="entry name" value="TauE"/>
    <property type="match status" value="1"/>
</dbReference>
<keyword evidence="3 6" id="KW-0812">Transmembrane</keyword>
<feature type="transmembrane region" description="Helical" evidence="6">
    <location>
        <begin position="43"/>
        <end position="63"/>
    </location>
</feature>
<evidence type="ECO:0000256" key="2">
    <source>
        <dbReference type="ARBA" id="ARBA00009142"/>
    </source>
</evidence>
<dbReference type="InterPro" id="IPR002781">
    <property type="entry name" value="TM_pro_TauE-like"/>
</dbReference>
<evidence type="ECO:0000256" key="4">
    <source>
        <dbReference type="ARBA" id="ARBA00022989"/>
    </source>
</evidence>